<dbReference type="AlphaFoldDB" id="A0A165RH83"/>
<accession>A0A165RH83</accession>
<evidence type="ECO:0000313" key="2">
    <source>
        <dbReference type="EMBL" id="KZT70748.1"/>
    </source>
</evidence>
<dbReference type="EMBL" id="KV429049">
    <property type="protein sequence ID" value="KZT70748.1"/>
    <property type="molecule type" value="Genomic_DNA"/>
</dbReference>
<feature type="compositionally biased region" description="Basic and acidic residues" evidence="1">
    <location>
        <begin position="117"/>
        <end position="132"/>
    </location>
</feature>
<keyword evidence="3" id="KW-1185">Reference proteome</keyword>
<reference evidence="2 3" key="1">
    <citation type="journal article" date="2016" name="Mol. Biol. Evol.">
        <title>Comparative Genomics of Early-Diverging Mushroom-Forming Fungi Provides Insights into the Origins of Lignocellulose Decay Capabilities.</title>
        <authorList>
            <person name="Nagy L.G."/>
            <person name="Riley R."/>
            <person name="Tritt A."/>
            <person name="Adam C."/>
            <person name="Daum C."/>
            <person name="Floudas D."/>
            <person name="Sun H."/>
            <person name="Yadav J.S."/>
            <person name="Pangilinan J."/>
            <person name="Larsson K.H."/>
            <person name="Matsuura K."/>
            <person name="Barry K."/>
            <person name="Labutti K."/>
            <person name="Kuo R."/>
            <person name="Ohm R.A."/>
            <person name="Bhattacharya S.S."/>
            <person name="Shirouzu T."/>
            <person name="Yoshinaga Y."/>
            <person name="Martin F.M."/>
            <person name="Grigoriev I.V."/>
            <person name="Hibbett D.S."/>
        </authorList>
    </citation>
    <scope>NUCLEOTIDE SEQUENCE [LARGE SCALE GENOMIC DNA]</scope>
    <source>
        <strain evidence="2 3">L-15889</strain>
    </source>
</reference>
<name>A0A165RH83_9APHY</name>
<dbReference type="Proteomes" id="UP000076727">
    <property type="component" value="Unassembled WGS sequence"/>
</dbReference>
<evidence type="ECO:0000313" key="3">
    <source>
        <dbReference type="Proteomes" id="UP000076727"/>
    </source>
</evidence>
<feature type="region of interest" description="Disordered" evidence="1">
    <location>
        <begin position="117"/>
        <end position="147"/>
    </location>
</feature>
<organism evidence="2 3">
    <name type="scientific">Daedalea quercina L-15889</name>
    <dbReference type="NCBI Taxonomy" id="1314783"/>
    <lineage>
        <taxon>Eukaryota</taxon>
        <taxon>Fungi</taxon>
        <taxon>Dikarya</taxon>
        <taxon>Basidiomycota</taxon>
        <taxon>Agaricomycotina</taxon>
        <taxon>Agaricomycetes</taxon>
        <taxon>Polyporales</taxon>
        <taxon>Fomitopsis</taxon>
    </lineage>
</organism>
<evidence type="ECO:0000256" key="1">
    <source>
        <dbReference type="SAM" id="MobiDB-lite"/>
    </source>
</evidence>
<proteinExistence type="predicted"/>
<gene>
    <name evidence="2" type="ORF">DAEQUDRAFT_164066</name>
</gene>
<protein>
    <submittedName>
        <fullName evidence="2">Uncharacterized protein</fullName>
    </submittedName>
</protein>
<sequence>MRLRDRSCLGPRTSDVTQRRDADIRIEQRSAIALLDRVPASVVVSETGSQDGLTSAVHSCIRGRTIISQLLLDIPESTFRRRGAITHGRCCSRNRLAYSRTQKSPWIQAYARAHQREFGHQTQTDRCRRDDAPQTNAPLKERDQMKSSQEWVGGGVLHWRMTRAQPWPENPSGAEILFGWSVGWHDSRRIVFSGGDGLASLIHHGGRECSAPQRHRKMKKAA</sequence>